<dbReference type="SUPFAM" id="SSF54427">
    <property type="entry name" value="NTF2-like"/>
    <property type="match status" value="1"/>
</dbReference>
<evidence type="ECO:0008006" key="3">
    <source>
        <dbReference type="Google" id="ProtNLM"/>
    </source>
</evidence>
<dbReference type="Proteomes" id="UP000325672">
    <property type="component" value="Unassembled WGS sequence"/>
</dbReference>
<proteinExistence type="predicted"/>
<dbReference type="RefSeq" id="XP_031907498.1">
    <property type="nucleotide sequence ID" value="XM_032052570.1"/>
</dbReference>
<accession>A0A5N6SA44</accession>
<dbReference type="InterPro" id="IPR032710">
    <property type="entry name" value="NTF2-like_dom_sf"/>
</dbReference>
<sequence length="192" mass="21674">MRLSTFQSLENRDGKRIRSSCTYPRVIYSLFSRICKMWWILLSPEPLPMTTTSSPPLSSEEEAIVAVAHGFLAALNAKSSADFEKYCIRAGGMSLWPPSPMVPRFCTIGVFVEQIANVQDEIDEQIWDPEVKVYESGNMAAVWAPFRSKINGVVNHVGVELFVLHKLNGEWKVTGLADSCRWPTEEEKYSLL</sequence>
<dbReference type="AlphaFoldDB" id="A0A5N6SA44"/>
<evidence type="ECO:0000313" key="1">
    <source>
        <dbReference type="EMBL" id="KAE8131435.1"/>
    </source>
</evidence>
<gene>
    <name evidence="1" type="ORF">BDV38DRAFT_20820</name>
</gene>
<dbReference type="EMBL" id="ML743660">
    <property type="protein sequence ID" value="KAE8131435.1"/>
    <property type="molecule type" value="Genomic_DNA"/>
</dbReference>
<name>A0A5N6SA44_ASPPS</name>
<organism evidence="1 2">
    <name type="scientific">Aspergillus pseudotamarii</name>
    <dbReference type="NCBI Taxonomy" id="132259"/>
    <lineage>
        <taxon>Eukaryota</taxon>
        <taxon>Fungi</taxon>
        <taxon>Dikarya</taxon>
        <taxon>Ascomycota</taxon>
        <taxon>Pezizomycotina</taxon>
        <taxon>Eurotiomycetes</taxon>
        <taxon>Eurotiomycetidae</taxon>
        <taxon>Eurotiales</taxon>
        <taxon>Aspergillaceae</taxon>
        <taxon>Aspergillus</taxon>
        <taxon>Aspergillus subgen. Circumdati</taxon>
    </lineage>
</organism>
<protein>
    <recommendedName>
        <fullName evidence="3">SnoaL-like domain-containing protein</fullName>
    </recommendedName>
</protein>
<reference evidence="1 2" key="1">
    <citation type="submission" date="2019-04" db="EMBL/GenBank/DDBJ databases">
        <title>Friends and foes A comparative genomics study of 23 Aspergillus species from section Flavi.</title>
        <authorList>
            <consortium name="DOE Joint Genome Institute"/>
            <person name="Kjaerbolling I."/>
            <person name="Vesth T."/>
            <person name="Frisvad J.C."/>
            <person name="Nybo J.L."/>
            <person name="Theobald S."/>
            <person name="Kildgaard S."/>
            <person name="Isbrandt T."/>
            <person name="Kuo A."/>
            <person name="Sato A."/>
            <person name="Lyhne E.K."/>
            <person name="Kogle M.E."/>
            <person name="Wiebenga A."/>
            <person name="Kun R.S."/>
            <person name="Lubbers R.J."/>
            <person name="Makela M.R."/>
            <person name="Barry K."/>
            <person name="Chovatia M."/>
            <person name="Clum A."/>
            <person name="Daum C."/>
            <person name="Haridas S."/>
            <person name="He G."/>
            <person name="LaButti K."/>
            <person name="Lipzen A."/>
            <person name="Mondo S."/>
            <person name="Riley R."/>
            <person name="Salamov A."/>
            <person name="Simmons B.A."/>
            <person name="Magnuson J.K."/>
            <person name="Henrissat B."/>
            <person name="Mortensen U.H."/>
            <person name="Larsen T.O."/>
            <person name="Devries R.P."/>
            <person name="Grigoriev I.V."/>
            <person name="Machida M."/>
            <person name="Baker S.E."/>
            <person name="Andersen M.R."/>
        </authorList>
    </citation>
    <scope>NUCLEOTIDE SEQUENCE [LARGE SCALE GENOMIC DNA]</scope>
    <source>
        <strain evidence="1 2">CBS 117625</strain>
    </source>
</reference>
<dbReference type="OrthoDB" id="2896390at2759"/>
<dbReference type="GeneID" id="43636780"/>
<dbReference type="Gene3D" id="3.10.450.50">
    <property type="match status" value="1"/>
</dbReference>
<keyword evidence="2" id="KW-1185">Reference proteome</keyword>
<evidence type="ECO:0000313" key="2">
    <source>
        <dbReference type="Proteomes" id="UP000325672"/>
    </source>
</evidence>